<dbReference type="Gene3D" id="2.160.20.110">
    <property type="match status" value="2"/>
</dbReference>
<dbReference type="GO" id="GO:0005576">
    <property type="term" value="C:extracellular region"/>
    <property type="evidence" value="ECO:0007669"/>
    <property type="project" value="UniProtKB-SubCell"/>
</dbReference>
<evidence type="ECO:0000313" key="7">
    <source>
        <dbReference type="Proteomes" id="UP000494269"/>
    </source>
</evidence>
<keyword evidence="7" id="KW-1185">Reference proteome</keyword>
<evidence type="ECO:0000256" key="4">
    <source>
        <dbReference type="SAM" id="MobiDB-lite"/>
    </source>
</evidence>
<feature type="compositionally biased region" description="Polar residues" evidence="4">
    <location>
        <begin position="659"/>
        <end position="676"/>
    </location>
</feature>
<dbReference type="SMART" id="SM00912">
    <property type="entry name" value="Haemagg_act"/>
    <property type="match status" value="1"/>
</dbReference>
<proteinExistence type="predicted"/>
<dbReference type="Pfam" id="PF13018">
    <property type="entry name" value="ESPR"/>
    <property type="match status" value="1"/>
</dbReference>
<dbReference type="Pfam" id="PF05860">
    <property type="entry name" value="TPS"/>
    <property type="match status" value="1"/>
</dbReference>
<dbReference type="PANTHER" id="PTHR12338:SF8">
    <property type="entry name" value="HEME_HEMOPEXIN-BINDING PROTEIN"/>
    <property type="match status" value="1"/>
</dbReference>
<dbReference type="Proteomes" id="UP000494269">
    <property type="component" value="Unassembled WGS sequence"/>
</dbReference>
<accession>A0A6S7AHY0</accession>
<dbReference type="InterPro" id="IPR012334">
    <property type="entry name" value="Pectin_lyas_fold"/>
</dbReference>
<dbReference type="InterPro" id="IPR008638">
    <property type="entry name" value="FhaB/CdiA-like_TPS"/>
</dbReference>
<dbReference type="AlphaFoldDB" id="A0A6S7AHY0"/>
<dbReference type="EMBL" id="CADIJQ010000009">
    <property type="protein sequence ID" value="CAB3732166.1"/>
    <property type="molecule type" value="Genomic_DNA"/>
</dbReference>
<evidence type="ECO:0000256" key="2">
    <source>
        <dbReference type="ARBA" id="ARBA00022525"/>
    </source>
</evidence>
<dbReference type="InterPro" id="IPR050909">
    <property type="entry name" value="Bact_Autotransporter_VF"/>
</dbReference>
<feature type="region of interest" description="Disordered" evidence="4">
    <location>
        <begin position="634"/>
        <end position="676"/>
    </location>
</feature>
<reference evidence="6 7" key="1">
    <citation type="submission" date="2020-04" db="EMBL/GenBank/DDBJ databases">
        <authorList>
            <person name="De Canck E."/>
        </authorList>
    </citation>
    <scope>NUCLEOTIDE SEQUENCE [LARGE SCALE GENOMIC DNA]</scope>
    <source>
        <strain evidence="6 7">LMG 3441</strain>
    </source>
</reference>
<gene>
    <name evidence="6" type="ORF">LMG3441_04780</name>
</gene>
<evidence type="ECO:0000256" key="3">
    <source>
        <dbReference type="ARBA" id="ARBA00022729"/>
    </source>
</evidence>
<dbReference type="SUPFAM" id="SSF51126">
    <property type="entry name" value="Pectin lyase-like"/>
    <property type="match status" value="1"/>
</dbReference>
<dbReference type="PANTHER" id="PTHR12338">
    <property type="entry name" value="AUTOTRANSPORTER"/>
    <property type="match status" value="1"/>
</dbReference>
<sequence length="991" mass="99951">MNKTYALVWSESRRAWIAASECARRRGKSTQSGARAAAAAIALLGLSTHFCAQALPTGGTITHGDATITTDAGQMVIQQNSEKIIADWTSFDISAGNTVRFEQPSSTSAALNKVTSFLHTEINGKLEANGRVFLINPSGVIFKHGAEVNVGGLVASTQPIQDADFIGSHYVFSGDSASVVENYGAITASGGGGVALLGANVSNEGVIRAELGTIALAAGEAFTLTFQDNQLLDLQIDRATVAAIASNGHLLQANGGQVLIKADAANATLRTVINSVGIIEANTLSGKAGRIVLDGGAQGLVRVAGTMSAAALGGQGDGGAVTTRGSEVRVQQSTQTDTRANKGKSGIWNIDSNIVKVNTVGANTEGLTIHSNTLSQNLATTAVALTAVDGDLSINGPVSWASSNALSLHTNQNANINSNVRGSGANVHMSVSAGAGAFINGSLGVTGAKSRMTINTLNGYEIADGATVMLSGAGTTFSANGREHTVIQNVSQLQAINKRLDGHYVLGNSMGAKANFQAIGGESGTFSGTFDGLGHTIENLSIKGSGANLGLFAASSGVVRNTVLKSVTVSGARDSLAAMSIGSLVGLNTGDIYNVKSWSTVVEGSANRENVIGGLVGTNEGAIIQRATVSGNVRSNGHTRAAGGLVGENKGGATGRGTIRNSASTATVSGDMQRSSTGGMGGLVGVNNRGSVHHSSATGKTATRSVGINVGGLVGNHTDSFIESSQAGGLVQGGKLGNTGGLVGANNGGAIYHAIASNTVEAFGAGNTGGAVGSNNDRGELLNVRSNGKVADWEGHNVGGLVGANVGSDSLIEEGHSTGRVDARKSQKGAQIGGLVGYNSGVIRDSESHASVETGHNASAGGLVGTNDGRLQRVRANGNVTAYKHSSVGGLVGTNNGRIDSAVASGAVWGHDQSRIGGIAGVNARNGFIFNATARGTLEGAHHTTIGGIAGLNQGLIERSSAAGRIKTHWYTWLLGQTHGVVAGKNTGIIR</sequence>
<evidence type="ECO:0000259" key="5">
    <source>
        <dbReference type="SMART" id="SM00912"/>
    </source>
</evidence>
<dbReference type="NCBIfam" id="TIGR01901">
    <property type="entry name" value="adhes_NPXG"/>
    <property type="match status" value="1"/>
</dbReference>
<dbReference type="InterPro" id="IPR024973">
    <property type="entry name" value="ESPR"/>
</dbReference>
<dbReference type="InterPro" id="IPR011050">
    <property type="entry name" value="Pectin_lyase_fold/virulence"/>
</dbReference>
<dbReference type="Gene3D" id="2.160.20.10">
    <property type="entry name" value="Single-stranded right-handed beta-helix, Pectin lyase-like"/>
    <property type="match status" value="1"/>
</dbReference>
<keyword evidence="3" id="KW-0732">Signal</keyword>
<dbReference type="RefSeq" id="WP_175171205.1">
    <property type="nucleotide sequence ID" value="NZ_CADIJQ010000009.1"/>
</dbReference>
<evidence type="ECO:0000256" key="1">
    <source>
        <dbReference type="ARBA" id="ARBA00004613"/>
    </source>
</evidence>
<name>A0A6S7AHY0_9BURK</name>
<keyword evidence="2" id="KW-0964">Secreted</keyword>
<protein>
    <recommendedName>
        <fullName evidence="5">Filamentous haemagglutinin FhaB/tRNA nuclease CdiA-like TPS domain-containing protein</fullName>
    </recommendedName>
</protein>
<feature type="compositionally biased region" description="Gly residues" evidence="4">
    <location>
        <begin position="644"/>
        <end position="655"/>
    </location>
</feature>
<feature type="domain" description="Filamentous haemagglutinin FhaB/tRNA nuclease CdiA-like TPS" evidence="5">
    <location>
        <begin position="52"/>
        <end position="164"/>
    </location>
</feature>
<organism evidence="6 7">
    <name type="scientific">Achromobacter kerstersii</name>
    <dbReference type="NCBI Taxonomy" id="1353890"/>
    <lineage>
        <taxon>Bacteria</taxon>
        <taxon>Pseudomonadati</taxon>
        <taxon>Pseudomonadota</taxon>
        <taxon>Betaproteobacteria</taxon>
        <taxon>Burkholderiales</taxon>
        <taxon>Alcaligenaceae</taxon>
        <taxon>Achromobacter</taxon>
    </lineage>
</organism>
<comment type="subcellular location">
    <subcellularLocation>
        <location evidence="1">Secreted</location>
    </subcellularLocation>
</comment>
<evidence type="ECO:0000313" key="6">
    <source>
        <dbReference type="EMBL" id="CAB3732166.1"/>
    </source>
</evidence>